<reference evidence="2" key="2">
    <citation type="journal article" date="2015" name="Fish Shellfish Immunol.">
        <title>Early steps in the European eel (Anguilla anguilla)-Vibrio vulnificus interaction in the gills: Role of the RtxA13 toxin.</title>
        <authorList>
            <person name="Callol A."/>
            <person name="Pajuelo D."/>
            <person name="Ebbesson L."/>
            <person name="Teles M."/>
            <person name="MacKenzie S."/>
            <person name="Amaro C."/>
        </authorList>
    </citation>
    <scope>NUCLEOTIDE SEQUENCE</scope>
</reference>
<protein>
    <submittedName>
        <fullName evidence="2">Uncharacterized protein</fullName>
    </submittedName>
</protein>
<evidence type="ECO:0000256" key="1">
    <source>
        <dbReference type="SAM" id="MobiDB-lite"/>
    </source>
</evidence>
<dbReference type="AlphaFoldDB" id="A0A0E9R7M0"/>
<dbReference type="EMBL" id="GBXM01084107">
    <property type="protein sequence ID" value="JAH24470.1"/>
    <property type="molecule type" value="Transcribed_RNA"/>
</dbReference>
<name>A0A0E9R7M0_ANGAN</name>
<feature type="region of interest" description="Disordered" evidence="1">
    <location>
        <begin position="24"/>
        <end position="49"/>
    </location>
</feature>
<proteinExistence type="predicted"/>
<reference evidence="2" key="1">
    <citation type="submission" date="2014-11" db="EMBL/GenBank/DDBJ databases">
        <authorList>
            <person name="Amaro Gonzalez C."/>
        </authorList>
    </citation>
    <scope>NUCLEOTIDE SEQUENCE</scope>
</reference>
<evidence type="ECO:0000313" key="2">
    <source>
        <dbReference type="EMBL" id="JAH24470.1"/>
    </source>
</evidence>
<organism evidence="2">
    <name type="scientific">Anguilla anguilla</name>
    <name type="common">European freshwater eel</name>
    <name type="synonym">Muraena anguilla</name>
    <dbReference type="NCBI Taxonomy" id="7936"/>
    <lineage>
        <taxon>Eukaryota</taxon>
        <taxon>Metazoa</taxon>
        <taxon>Chordata</taxon>
        <taxon>Craniata</taxon>
        <taxon>Vertebrata</taxon>
        <taxon>Euteleostomi</taxon>
        <taxon>Actinopterygii</taxon>
        <taxon>Neopterygii</taxon>
        <taxon>Teleostei</taxon>
        <taxon>Anguilliformes</taxon>
        <taxon>Anguillidae</taxon>
        <taxon>Anguilla</taxon>
    </lineage>
</organism>
<accession>A0A0E9R7M0</accession>
<sequence length="49" mass="5909">MKPCRRSFFCLYYTRPMAGSRTASVNGIHKRMTMERGRFQGQPQQRERR</sequence>